<accession>A1TD86</accession>
<dbReference type="AlphaFoldDB" id="A1TD86"/>
<proteinExistence type="predicted"/>
<organism evidence="1 2">
    <name type="scientific">Mycolicibacterium vanbaalenii (strain DSM 7251 / JCM 13017 / BCRC 16820 / KCTC 9966 / NRRL B-24157 / PYR-1)</name>
    <name type="common">Mycobacterium vanbaalenii</name>
    <dbReference type="NCBI Taxonomy" id="350058"/>
    <lineage>
        <taxon>Bacteria</taxon>
        <taxon>Bacillati</taxon>
        <taxon>Actinomycetota</taxon>
        <taxon>Actinomycetes</taxon>
        <taxon>Mycobacteriales</taxon>
        <taxon>Mycobacteriaceae</taxon>
        <taxon>Mycolicibacterium</taxon>
    </lineage>
</organism>
<dbReference type="KEGG" id="mva:Mvan_4359"/>
<reference evidence="1" key="1">
    <citation type="submission" date="2006-12" db="EMBL/GenBank/DDBJ databases">
        <title>Complete sequence of Mycobacterium vanbaalenii PYR-1.</title>
        <authorList>
            <consortium name="US DOE Joint Genome Institute"/>
            <person name="Copeland A."/>
            <person name="Lucas S."/>
            <person name="Lapidus A."/>
            <person name="Barry K."/>
            <person name="Detter J.C."/>
            <person name="Glavina del Rio T."/>
            <person name="Hammon N."/>
            <person name="Israni S."/>
            <person name="Dalin E."/>
            <person name="Tice H."/>
            <person name="Pitluck S."/>
            <person name="Singan V."/>
            <person name="Schmutz J."/>
            <person name="Larimer F."/>
            <person name="Land M."/>
            <person name="Hauser L."/>
            <person name="Kyrpides N."/>
            <person name="Anderson I.J."/>
            <person name="Miller C."/>
            <person name="Richardson P."/>
        </authorList>
    </citation>
    <scope>NUCLEOTIDE SEQUENCE [LARGE SCALE GENOMIC DNA]</scope>
    <source>
        <strain evidence="1">PYR-1</strain>
    </source>
</reference>
<keyword evidence="2" id="KW-1185">Reference proteome</keyword>
<dbReference type="Proteomes" id="UP000009159">
    <property type="component" value="Chromosome"/>
</dbReference>
<dbReference type="HOGENOM" id="CLU_2118410_0_0_11"/>
<sequence>MDMSSDDPTLDDHRRAAALMALRSYGDPSSVVAFLSDPETAARGVQLLRAVDAAYRSAIADLRTELGVALLNGIVDDTVTHATEPRMKRAAQVIVAMRNQDRDAFTAVLHAANG</sequence>
<dbReference type="EMBL" id="CP000511">
    <property type="protein sequence ID" value="ABM15136.1"/>
    <property type="molecule type" value="Genomic_DNA"/>
</dbReference>
<protein>
    <submittedName>
        <fullName evidence="1">Uncharacterized protein</fullName>
    </submittedName>
</protein>
<evidence type="ECO:0000313" key="2">
    <source>
        <dbReference type="Proteomes" id="UP000009159"/>
    </source>
</evidence>
<dbReference type="STRING" id="350058.Mvan_4359"/>
<evidence type="ECO:0000313" key="1">
    <source>
        <dbReference type="EMBL" id="ABM15136.1"/>
    </source>
</evidence>
<name>A1TD86_MYCVP</name>
<gene>
    <name evidence="1" type="ordered locus">Mvan_4359</name>
</gene>